<feature type="transmembrane region" description="Helical" evidence="1">
    <location>
        <begin position="62"/>
        <end position="82"/>
    </location>
</feature>
<comment type="caution">
    <text evidence="2">The sequence shown here is derived from an EMBL/GenBank/DDBJ whole genome shotgun (WGS) entry which is preliminary data.</text>
</comment>
<sequence>MRQYIGVIVKSFEISIKQLLIYRTTAILTILFSTLFIIAETLSVTVFFQFTDSIAGWGQSKVILLVATATLIQHMYNFLFIMQHEEFSYMILEGELDYILIKPLNTLFLSSIRIFDLPSLANMIIPIAMIRYIYQDFSIVWYQWVIYALLVILGVTQYYYISQLMVSLAFWVENSESFVALPEYLFAFATKPRAIYPKYIQIILGYGVPILMMTNLPIEVISGDETSILMIYSVAVTFVLKKLVDLQWSIGLRRYQSAN</sequence>
<name>A0A1S8KPA8_9LACT</name>
<keyword evidence="1" id="KW-0812">Transmembrane</keyword>
<dbReference type="InterPro" id="IPR010390">
    <property type="entry name" value="ABC-2_transporter-like"/>
</dbReference>
<keyword evidence="1" id="KW-1133">Transmembrane helix</keyword>
<feature type="transmembrane region" description="Helical" evidence="1">
    <location>
        <begin position="140"/>
        <end position="161"/>
    </location>
</feature>
<dbReference type="PANTHER" id="PTHR36833">
    <property type="entry name" value="SLR0610 PROTEIN-RELATED"/>
    <property type="match status" value="1"/>
</dbReference>
<organism evidence="2 3">
    <name type="scientific">Dolosigranulum pigrum</name>
    <dbReference type="NCBI Taxonomy" id="29394"/>
    <lineage>
        <taxon>Bacteria</taxon>
        <taxon>Bacillati</taxon>
        <taxon>Bacillota</taxon>
        <taxon>Bacilli</taxon>
        <taxon>Lactobacillales</taxon>
        <taxon>Carnobacteriaceae</taxon>
        <taxon>Dolosigranulum</taxon>
    </lineage>
</organism>
<dbReference type="AlphaFoldDB" id="A0A1S8KPA8"/>
<gene>
    <name evidence="2" type="ORF">BWX42_06210</name>
</gene>
<feature type="transmembrane region" description="Helical" evidence="1">
    <location>
        <begin position="20"/>
        <end position="50"/>
    </location>
</feature>
<feature type="transmembrane region" description="Helical" evidence="1">
    <location>
        <begin position="199"/>
        <end position="221"/>
    </location>
</feature>
<protein>
    <recommendedName>
        <fullName evidence="4">ABC transporter permease</fullName>
    </recommendedName>
</protein>
<keyword evidence="1" id="KW-0472">Membrane</keyword>
<accession>A0A1S8KPA8</accession>
<evidence type="ECO:0000313" key="2">
    <source>
        <dbReference type="EMBL" id="OOL81371.1"/>
    </source>
</evidence>
<evidence type="ECO:0008006" key="4">
    <source>
        <dbReference type="Google" id="ProtNLM"/>
    </source>
</evidence>
<evidence type="ECO:0000256" key="1">
    <source>
        <dbReference type="SAM" id="Phobius"/>
    </source>
</evidence>
<evidence type="ECO:0000313" key="3">
    <source>
        <dbReference type="Proteomes" id="UP000190409"/>
    </source>
</evidence>
<reference evidence="2 3" key="1">
    <citation type="submission" date="2017-01" db="EMBL/GenBank/DDBJ databases">
        <title>Complete Genome Sequence of Dolosigranulum pigrum isolated from a Patient with interstitial lung disease.</title>
        <authorList>
            <person name="Mukhopadhyay R."/>
            <person name="Joaquin J."/>
            <person name="Hogue R."/>
            <person name="Fitzgerald S."/>
            <person name="Jospin G."/>
            <person name="Eisen J.A."/>
            <person name="Chaturvedi V."/>
        </authorList>
    </citation>
    <scope>NUCLEOTIDE SEQUENCE [LARGE SCALE GENOMIC DNA]</scope>
    <source>
        <strain evidence="2 3">15S00348</strain>
    </source>
</reference>
<dbReference type="Proteomes" id="UP000190409">
    <property type="component" value="Unassembled WGS sequence"/>
</dbReference>
<proteinExistence type="predicted"/>
<dbReference type="PANTHER" id="PTHR36833:SF2">
    <property type="entry name" value="SLR0610 PROTEIN"/>
    <property type="match status" value="1"/>
</dbReference>
<dbReference type="Pfam" id="PF06182">
    <property type="entry name" value="ABC2_membrane_6"/>
    <property type="match status" value="1"/>
</dbReference>
<dbReference type="EMBL" id="MUYF01000003">
    <property type="protein sequence ID" value="OOL81371.1"/>
    <property type="molecule type" value="Genomic_DNA"/>
</dbReference>